<dbReference type="PANTHER" id="PTHR43711:SF26">
    <property type="entry name" value="SENSOR HISTIDINE KINASE RCSC"/>
    <property type="match status" value="1"/>
</dbReference>
<keyword evidence="11" id="KW-1185">Reference proteome</keyword>
<dbReference type="InterPro" id="IPR004358">
    <property type="entry name" value="Sig_transdc_His_kin-like_C"/>
</dbReference>
<evidence type="ECO:0000256" key="8">
    <source>
        <dbReference type="SAM" id="Phobius"/>
    </source>
</evidence>
<evidence type="ECO:0000256" key="2">
    <source>
        <dbReference type="ARBA" id="ARBA00012438"/>
    </source>
</evidence>
<proteinExistence type="predicted"/>
<dbReference type="InterPro" id="IPR003594">
    <property type="entry name" value="HATPase_dom"/>
</dbReference>
<reference evidence="10 11" key="1">
    <citation type="journal article" date="2019" name="Int. J. Syst. Evol. Microbiol.">
        <title>The Global Catalogue of Microorganisms (GCM) 10K type strain sequencing project: providing services to taxonomists for standard genome sequencing and annotation.</title>
        <authorList>
            <consortium name="The Broad Institute Genomics Platform"/>
            <consortium name="The Broad Institute Genome Sequencing Center for Infectious Disease"/>
            <person name="Wu L."/>
            <person name="Ma J."/>
        </authorList>
    </citation>
    <scope>NUCLEOTIDE SEQUENCE [LARGE SCALE GENOMIC DNA]</scope>
    <source>
        <strain evidence="10 11">JCM 6486</strain>
    </source>
</reference>
<feature type="transmembrane region" description="Helical" evidence="8">
    <location>
        <begin position="361"/>
        <end position="381"/>
    </location>
</feature>
<dbReference type="CDD" id="cd00082">
    <property type="entry name" value="HisKA"/>
    <property type="match status" value="1"/>
</dbReference>
<keyword evidence="6" id="KW-0902">Two-component regulatory system</keyword>
<dbReference type="PANTHER" id="PTHR43711">
    <property type="entry name" value="TWO-COMPONENT HISTIDINE KINASE"/>
    <property type="match status" value="1"/>
</dbReference>
<feature type="coiled-coil region" evidence="7">
    <location>
        <begin position="381"/>
        <end position="410"/>
    </location>
</feature>
<organism evidence="10 11">
    <name type="scientific">Paraclostridium tenue</name>
    <dbReference type="NCBI Taxonomy" id="1737"/>
    <lineage>
        <taxon>Bacteria</taxon>
        <taxon>Bacillati</taxon>
        <taxon>Bacillota</taxon>
        <taxon>Clostridia</taxon>
        <taxon>Peptostreptococcales</taxon>
        <taxon>Peptostreptococcaceae</taxon>
        <taxon>Paraclostridium</taxon>
    </lineage>
</organism>
<comment type="caution">
    <text evidence="10">The sequence shown here is derived from an EMBL/GenBank/DDBJ whole genome shotgun (WGS) entry which is preliminary data.</text>
</comment>
<dbReference type="InterPro" id="IPR003661">
    <property type="entry name" value="HisK_dim/P_dom"/>
</dbReference>
<dbReference type="InterPro" id="IPR036097">
    <property type="entry name" value="HisK_dim/P_sf"/>
</dbReference>
<evidence type="ECO:0000256" key="4">
    <source>
        <dbReference type="ARBA" id="ARBA00022679"/>
    </source>
</evidence>
<dbReference type="InterPro" id="IPR005467">
    <property type="entry name" value="His_kinase_dom"/>
</dbReference>
<dbReference type="SUPFAM" id="SSF55874">
    <property type="entry name" value="ATPase domain of HSP90 chaperone/DNA topoisomerase II/histidine kinase"/>
    <property type="match status" value="1"/>
</dbReference>
<keyword evidence="7" id="KW-0175">Coiled coil</keyword>
<keyword evidence="8" id="KW-0472">Membrane</keyword>
<evidence type="ECO:0000256" key="7">
    <source>
        <dbReference type="SAM" id="Coils"/>
    </source>
</evidence>
<dbReference type="Proteomes" id="UP001400965">
    <property type="component" value="Unassembled WGS sequence"/>
</dbReference>
<dbReference type="RefSeq" id="WP_346043291.1">
    <property type="nucleotide sequence ID" value="NZ_BAAACP010000004.1"/>
</dbReference>
<keyword evidence="8" id="KW-0812">Transmembrane</keyword>
<dbReference type="EC" id="2.7.13.3" evidence="2"/>
<evidence type="ECO:0000313" key="11">
    <source>
        <dbReference type="Proteomes" id="UP001400965"/>
    </source>
</evidence>
<accession>A0ABN1M0W1</accession>
<evidence type="ECO:0000313" key="10">
    <source>
        <dbReference type="EMBL" id="GAA0862862.1"/>
    </source>
</evidence>
<keyword evidence="4" id="KW-0808">Transferase</keyword>
<keyword evidence="5" id="KW-0418">Kinase</keyword>
<name>A0ABN1M0W1_9FIRM</name>
<dbReference type="InterPro" id="IPR036890">
    <property type="entry name" value="HATPase_C_sf"/>
</dbReference>
<dbReference type="SMART" id="SM00387">
    <property type="entry name" value="HATPase_c"/>
    <property type="match status" value="1"/>
</dbReference>
<dbReference type="Gene3D" id="3.30.565.10">
    <property type="entry name" value="Histidine kinase-like ATPase, C-terminal domain"/>
    <property type="match status" value="1"/>
</dbReference>
<sequence length="660" mass="76270">MTIEVSKSKNKYILILILICIFTCKLVNKVHANSTKDKGFNVLVLNSYHQGHIWESSIFNGLLSYIEKNNEEDINFNVEYLDFRNNYDNKYVKSLKSMLNEKYTKGSIDAIYTVDDEAYDVFSSEVLNKNSNFYKLPIIFSGVDNKATGMKEEKSYMAGIYHGDDSLNLMNLIYDLNPKMKNINLIIEDSKYGNSVKYEIDRLVKTYLKEKVNIRYIKGNYIEDITSQLKKIKNSDNTVNIIAGEFQSISSKTYKSPKYTVDEIKKYSNAPIYSNDQTYMNAGIVGGHIDIGKELGEIACEMLVKLRKGVSIEDIKNTTEPIAKAYVDYKSIYKYNINPFFVDKDVNVMNKEIFEFLIPIWMKWLILIMVIVIIIVILVIIKIATKRRKIKEKELEEKQKALEREKLKSDFIVNLSHELRTPINIILGTTRVLECSANKKINSDYLLEKIENINKNSYRLLKISNNIIDITKAESGMFKLKLERCNIVSVVENIFESSLCFAKRKNIKMIFDTKEEEINTAIDVFQIQRVILNLISNAIKFTHENGNINLSIWTEFENLIIEVEDDGVGIPNDKLNYIFYRFYQVENLYTRKNEGSGIGLCIVKEIVEIHGGKIEIESEVNKGSKFRVYLPINLEKDIPDYESLSIIDNTQTVNLEMSDI</sequence>
<protein>
    <recommendedName>
        <fullName evidence="2">histidine kinase</fullName>
        <ecNumber evidence="2">2.7.13.3</ecNumber>
    </recommendedName>
</protein>
<dbReference type="SMART" id="SM00388">
    <property type="entry name" value="HisKA"/>
    <property type="match status" value="1"/>
</dbReference>
<dbReference type="Gene3D" id="3.40.50.2300">
    <property type="match status" value="2"/>
</dbReference>
<dbReference type="InterPro" id="IPR050736">
    <property type="entry name" value="Sensor_HK_Regulatory"/>
</dbReference>
<comment type="catalytic activity">
    <reaction evidence="1">
        <text>ATP + protein L-histidine = ADP + protein N-phospho-L-histidine.</text>
        <dbReference type="EC" id="2.7.13.3"/>
    </reaction>
</comment>
<dbReference type="EMBL" id="BAAACP010000004">
    <property type="protein sequence ID" value="GAA0862862.1"/>
    <property type="molecule type" value="Genomic_DNA"/>
</dbReference>
<feature type="domain" description="Histidine kinase" evidence="9">
    <location>
        <begin position="414"/>
        <end position="634"/>
    </location>
</feature>
<evidence type="ECO:0000256" key="5">
    <source>
        <dbReference type="ARBA" id="ARBA00022777"/>
    </source>
</evidence>
<dbReference type="SUPFAM" id="SSF47384">
    <property type="entry name" value="Homodimeric domain of signal transducing histidine kinase"/>
    <property type="match status" value="1"/>
</dbReference>
<evidence type="ECO:0000256" key="3">
    <source>
        <dbReference type="ARBA" id="ARBA00022553"/>
    </source>
</evidence>
<evidence type="ECO:0000259" key="9">
    <source>
        <dbReference type="PROSITE" id="PS50109"/>
    </source>
</evidence>
<dbReference type="Pfam" id="PF00512">
    <property type="entry name" value="HisKA"/>
    <property type="match status" value="1"/>
</dbReference>
<dbReference type="Pfam" id="PF02518">
    <property type="entry name" value="HATPase_c"/>
    <property type="match status" value="1"/>
</dbReference>
<keyword evidence="8" id="KW-1133">Transmembrane helix</keyword>
<dbReference type="CDD" id="cd16922">
    <property type="entry name" value="HATPase_EvgS-ArcB-TorS-like"/>
    <property type="match status" value="1"/>
</dbReference>
<dbReference type="PRINTS" id="PR00344">
    <property type="entry name" value="BCTRLSENSOR"/>
</dbReference>
<keyword evidence="3" id="KW-0597">Phosphoprotein</keyword>
<gene>
    <name evidence="10" type="ORF">GCM10008917_09960</name>
</gene>
<evidence type="ECO:0000256" key="1">
    <source>
        <dbReference type="ARBA" id="ARBA00000085"/>
    </source>
</evidence>
<dbReference type="PROSITE" id="PS50109">
    <property type="entry name" value="HIS_KIN"/>
    <property type="match status" value="1"/>
</dbReference>
<evidence type="ECO:0000256" key="6">
    <source>
        <dbReference type="ARBA" id="ARBA00023012"/>
    </source>
</evidence>
<dbReference type="Gene3D" id="1.10.287.130">
    <property type="match status" value="1"/>
</dbReference>